<gene>
    <name evidence="2" type="ORF">Aconfl_37970</name>
</gene>
<feature type="region of interest" description="Disordered" evidence="1">
    <location>
        <begin position="201"/>
        <end position="233"/>
    </location>
</feature>
<keyword evidence="3" id="KW-1185">Reference proteome</keyword>
<proteinExistence type="predicted"/>
<comment type="caution">
    <text evidence="2">The sequence shown here is derived from an EMBL/GenBank/DDBJ whole genome shotgun (WGS) entry which is preliminary data.</text>
</comment>
<organism evidence="2 3">
    <name type="scientific">Algoriphagus confluentis</name>
    <dbReference type="NCBI Taxonomy" id="1697556"/>
    <lineage>
        <taxon>Bacteria</taxon>
        <taxon>Pseudomonadati</taxon>
        <taxon>Bacteroidota</taxon>
        <taxon>Cytophagia</taxon>
        <taxon>Cytophagales</taxon>
        <taxon>Cyclobacteriaceae</taxon>
        <taxon>Algoriphagus</taxon>
    </lineage>
</organism>
<evidence type="ECO:0000256" key="1">
    <source>
        <dbReference type="SAM" id="MobiDB-lite"/>
    </source>
</evidence>
<sequence>MTIQINSNYLENYSKEYAQIVCDRFFSDRKFISGQEIIQLTNSVQVNFFIIKRLFELWQEELGKLKSNPFFDYRDISVHEALTQFMNVLSRRIKVERTHFEPLVKDAVSQSIHLACFPVDFYQTEIQKAPSGKINEYLRENRKYYKWHDLVITFLIDKAGFGQDKDPYLKAIAANYQVIRENLESENLLLATLGDVRPFDTDQYKGHDSTSSVEKEEQPNPEPMVRSISPEQTPVTVKEEPILEEVKVAVVEAAKPVYQSPAAKGTLDSVALKSHFSAQSYKGMKGILGELSDSLALNQRFMFTKELFDGNADLLKHALKSIDQAGSFESAIELINSRYVAELDWETDSEVVREFLMLIYRKYPD</sequence>
<protein>
    <submittedName>
        <fullName evidence="2">Uncharacterized protein</fullName>
    </submittedName>
</protein>
<reference evidence="2 3" key="1">
    <citation type="submission" date="2023-08" db="EMBL/GenBank/DDBJ databases">
        <title>Draft genome sequence of Algoriphagus confluentis.</title>
        <authorList>
            <person name="Takatani N."/>
            <person name="Hosokawa M."/>
            <person name="Sawabe T."/>
        </authorList>
    </citation>
    <scope>NUCLEOTIDE SEQUENCE [LARGE SCALE GENOMIC DNA]</scope>
    <source>
        <strain evidence="2 3">NBRC 111222</strain>
    </source>
</reference>
<accession>A0ABQ6PT28</accession>
<dbReference type="RefSeq" id="WP_338225858.1">
    <property type="nucleotide sequence ID" value="NZ_BTPD01000015.1"/>
</dbReference>
<evidence type="ECO:0000313" key="3">
    <source>
        <dbReference type="Proteomes" id="UP001338309"/>
    </source>
</evidence>
<dbReference type="Proteomes" id="UP001338309">
    <property type="component" value="Unassembled WGS sequence"/>
</dbReference>
<dbReference type="EMBL" id="BTPD01000015">
    <property type="protein sequence ID" value="GMQ31154.1"/>
    <property type="molecule type" value="Genomic_DNA"/>
</dbReference>
<feature type="compositionally biased region" description="Basic and acidic residues" evidence="1">
    <location>
        <begin position="201"/>
        <end position="218"/>
    </location>
</feature>
<name>A0ABQ6PT28_9BACT</name>
<evidence type="ECO:0000313" key="2">
    <source>
        <dbReference type="EMBL" id="GMQ31154.1"/>
    </source>
</evidence>